<evidence type="ECO:0000256" key="8">
    <source>
        <dbReference type="ARBA" id="ARBA00022840"/>
    </source>
</evidence>
<dbReference type="InterPro" id="IPR051268">
    <property type="entry name" value="Type-I_R_enzyme_R_subunit"/>
</dbReference>
<dbReference type="Proteomes" id="UP000288892">
    <property type="component" value="Unassembled WGS sequence"/>
</dbReference>
<dbReference type="InterPro" id="IPR007409">
    <property type="entry name" value="Restrct_endonuc_type1_HsdR_N"/>
</dbReference>
<dbReference type="PANTHER" id="PTHR30195:SF15">
    <property type="entry name" value="TYPE I RESTRICTION ENZYME HINDI ENDONUCLEASE SUBUNIT"/>
    <property type="match status" value="1"/>
</dbReference>
<evidence type="ECO:0000256" key="6">
    <source>
        <dbReference type="ARBA" id="ARBA00022759"/>
    </source>
</evidence>
<evidence type="ECO:0000256" key="4">
    <source>
        <dbReference type="ARBA" id="ARBA00022741"/>
    </source>
</evidence>
<gene>
    <name evidence="12" type="ORF">VU01_102610</name>
</gene>
<dbReference type="Pfam" id="PF04313">
    <property type="entry name" value="HSDR_N"/>
    <property type="match status" value="1"/>
</dbReference>
<dbReference type="InterPro" id="IPR055180">
    <property type="entry name" value="HsdR_RecA-like_helicase_dom_2"/>
</dbReference>
<evidence type="ECO:0000259" key="11">
    <source>
        <dbReference type="PROSITE" id="PS51192"/>
    </source>
</evidence>
<proteinExistence type="inferred from homology"/>
<evidence type="ECO:0000256" key="1">
    <source>
        <dbReference type="ARBA" id="ARBA00000851"/>
    </source>
</evidence>
<evidence type="ECO:0000313" key="12">
    <source>
        <dbReference type="EMBL" id="RWX52244.1"/>
    </source>
</evidence>
<dbReference type="Pfam" id="PF18766">
    <property type="entry name" value="SWI2_SNF2"/>
    <property type="match status" value="1"/>
</dbReference>
<comment type="similarity">
    <text evidence="2 10">Belongs to the HsdR family.</text>
</comment>
<dbReference type="InterPro" id="IPR040980">
    <property type="entry name" value="SWI2_SNF2"/>
</dbReference>
<reference evidence="12 13" key="1">
    <citation type="submission" date="2017-01" db="EMBL/GenBank/DDBJ databases">
        <title>The cable genome- insights into the physiology and evolution of filamentous bacteria capable of sulfide oxidation via long distance electron transfer.</title>
        <authorList>
            <person name="Schreiber L."/>
            <person name="Bjerg J.T."/>
            <person name="Boggild A."/>
            <person name="Van De Vossenberg J."/>
            <person name="Meysman F."/>
            <person name="Nielsen L.P."/>
            <person name="Schramm A."/>
            <person name="Kjeldsen K.U."/>
        </authorList>
    </citation>
    <scope>NUCLEOTIDE SEQUENCE [LARGE SCALE GENOMIC DNA]</scope>
    <source>
        <strain evidence="12">A5</strain>
    </source>
</reference>
<comment type="subunit">
    <text evidence="10">The type I restriction/modification system is composed of three polypeptides R, M and S.</text>
</comment>
<dbReference type="GO" id="GO:0003677">
    <property type="term" value="F:DNA binding"/>
    <property type="evidence" value="ECO:0007669"/>
    <property type="project" value="UniProtKB-KW"/>
</dbReference>
<name>A0A444JGK7_9BACT</name>
<sequence length="1032" mass="118424">MNTIGQPERATQNRVVKLFQDKLHYRYLDNWHDRKDNSNIEPALLTAFLQQNYSDNLITKALHQLNQAASSQSLYEANKAIYSLLRYGVNVQPETGHQKETVHLIDWRNPLKNDFALAEEVSITGAHDKRPDLVLYVNGIALAVLELKRSTVSVTEGIRQNLDNQKAEFIGPFFTTVQFALAGNDSEGLVYGAIDTKENYYLHWKEVCEELNPEDRHLLRLTQPIRELAADTDTRLDKNIIELLNKERFLELIHDFIVFDRGVKKMPRPNQYFGVKAAQEQVRKRQGGIIWHTQGSGKSLTMVWLTKWILENISSARVLIITDRTELDEQIEKVYNGVEEDIHRTKSGADLLQQLNIPFPRLLCSLVHKFGRKEEVSAKDVDSYINDLKKGLPSDFSPKGDLYVFVDECHRTQSDKLHQGMKAILPDALFIGFTGTPLLKKDKRSSLEVFGPYIHTYTFDEAVKDKVVLDLRYEARDVEQKLGSRKNIDAWFDSKTKGLNDLAKAELKKRWGTLEKVFSSKSRLEKIVLDIMLDMERKERLHNGRGNALLVADSVYNACRYYELFQNAGFSRCAIITSYVPSVADIKGETTGEGKTEEQRKYDIYTKMLAGKDIQTFERDIKKQFIEEPARMKLLIVVDKLLTGFDAPPATYLYIDKNMQDHGLFQAVCRVNRLHGEDKEYGFIVDYKDLFQSLNKSVTDYTSGAFAEYDNDDVAGLLQNRLKKGRERLDDALETVRALLESVEPPKGQLQMQHYFVGKSEDFKAIKETEPRRVALYKAVVGLIRAYANLANEMPEAGYSPAETEAIKAEVKQHECLRKEIQLASGDYIELKRYEPAMRHLIDNYIGAEESRLLAGFDDLGLVELMVEQGEKAFDKLPPNVRKNKEAMAEVIENNLRKVIIEEHPTNPKYYEKMSVLLDELIKSRKKKTAEYKKYLQQQLELARQVLQPGGSYPNPINTPAKRALYDSVGSNKDLALDLDREIFATRRDGWRNNTMKTREVRNAIQDVLNNFEAAEPEADYLVNIAKNQQEY</sequence>
<comment type="function">
    <text evidence="10">Subunit R is required for both nuclease and ATPase activities, but not for modification.</text>
</comment>
<accession>A0A444JGK7</accession>
<dbReference type="GO" id="GO:0009035">
    <property type="term" value="F:type I site-specific deoxyribonuclease activity"/>
    <property type="evidence" value="ECO:0007669"/>
    <property type="project" value="UniProtKB-EC"/>
</dbReference>
<evidence type="ECO:0000256" key="5">
    <source>
        <dbReference type="ARBA" id="ARBA00022747"/>
    </source>
</evidence>
<dbReference type="GO" id="GO:0009307">
    <property type="term" value="P:DNA restriction-modification system"/>
    <property type="evidence" value="ECO:0007669"/>
    <property type="project" value="UniProtKB-KW"/>
</dbReference>
<evidence type="ECO:0000256" key="7">
    <source>
        <dbReference type="ARBA" id="ARBA00022801"/>
    </source>
</evidence>
<evidence type="ECO:0000256" key="3">
    <source>
        <dbReference type="ARBA" id="ARBA00022722"/>
    </source>
</evidence>
<comment type="caution">
    <text evidence="12">The sequence shown here is derived from an EMBL/GenBank/DDBJ whole genome shotgun (WGS) entry which is preliminary data.</text>
</comment>
<dbReference type="CDD" id="cd18030">
    <property type="entry name" value="DEXHc_RE_I_HsdR"/>
    <property type="match status" value="1"/>
</dbReference>
<dbReference type="GO" id="GO:0005524">
    <property type="term" value="F:ATP binding"/>
    <property type="evidence" value="ECO:0007669"/>
    <property type="project" value="UniProtKB-KW"/>
</dbReference>
<dbReference type="Gene3D" id="3.40.50.300">
    <property type="entry name" value="P-loop containing nucleotide triphosphate hydrolases"/>
    <property type="match status" value="2"/>
</dbReference>
<dbReference type="EMBL" id="MTKS01000026">
    <property type="protein sequence ID" value="RWX52244.1"/>
    <property type="molecule type" value="Genomic_DNA"/>
</dbReference>
<keyword evidence="6" id="KW-0255">Endonuclease</keyword>
<comment type="catalytic activity">
    <reaction evidence="1 10">
        <text>Endonucleolytic cleavage of DNA to give random double-stranded fragments with terminal 5'-phosphates, ATP is simultaneously hydrolyzed.</text>
        <dbReference type="EC" id="3.1.21.3"/>
    </reaction>
</comment>
<dbReference type="CDD" id="cd18800">
    <property type="entry name" value="SF2_C_EcoR124I-like"/>
    <property type="match status" value="1"/>
</dbReference>
<dbReference type="EC" id="3.1.21.3" evidence="10"/>
<dbReference type="SMART" id="SM00487">
    <property type="entry name" value="DEXDc"/>
    <property type="match status" value="1"/>
</dbReference>
<protein>
    <recommendedName>
        <fullName evidence="10">Type I restriction enzyme endonuclease subunit</fullName>
        <shortName evidence="10">R protein</shortName>
        <ecNumber evidence="10">3.1.21.3</ecNumber>
    </recommendedName>
</protein>
<feature type="domain" description="Helicase ATP-binding" evidence="11">
    <location>
        <begin position="279"/>
        <end position="455"/>
    </location>
</feature>
<dbReference type="CDD" id="cd22332">
    <property type="entry name" value="HsdR_N"/>
    <property type="match status" value="1"/>
</dbReference>
<dbReference type="InterPro" id="IPR004473">
    <property type="entry name" value="Restrct_endonuc_typeI_HsdR"/>
</dbReference>
<evidence type="ECO:0000256" key="2">
    <source>
        <dbReference type="ARBA" id="ARBA00008598"/>
    </source>
</evidence>
<dbReference type="PANTHER" id="PTHR30195">
    <property type="entry name" value="TYPE I SITE-SPECIFIC DEOXYRIBONUCLEASE PROTEIN SUBUNIT M AND R"/>
    <property type="match status" value="1"/>
</dbReference>
<dbReference type="NCBIfam" id="TIGR00348">
    <property type="entry name" value="hsdR"/>
    <property type="match status" value="1"/>
</dbReference>
<keyword evidence="8 10" id="KW-0067">ATP-binding</keyword>
<keyword evidence="4 10" id="KW-0547">Nucleotide-binding</keyword>
<keyword evidence="5 10" id="KW-0680">Restriction system</keyword>
<keyword evidence="13" id="KW-1185">Reference proteome</keyword>
<dbReference type="InterPro" id="IPR014001">
    <property type="entry name" value="Helicase_ATP-bd"/>
</dbReference>
<evidence type="ECO:0000256" key="10">
    <source>
        <dbReference type="RuleBase" id="RU364115"/>
    </source>
</evidence>
<keyword evidence="7 10" id="KW-0378">Hydrolase</keyword>
<dbReference type="Pfam" id="PF22679">
    <property type="entry name" value="T1R_D3-like"/>
    <property type="match status" value="1"/>
</dbReference>
<keyword evidence="9 10" id="KW-0238">DNA-binding</keyword>
<dbReference type="InterPro" id="IPR027417">
    <property type="entry name" value="P-loop_NTPase"/>
</dbReference>
<evidence type="ECO:0000256" key="9">
    <source>
        <dbReference type="ARBA" id="ARBA00023125"/>
    </source>
</evidence>
<evidence type="ECO:0000313" key="13">
    <source>
        <dbReference type="Proteomes" id="UP000288892"/>
    </source>
</evidence>
<dbReference type="Gene3D" id="3.90.1570.50">
    <property type="match status" value="1"/>
</dbReference>
<dbReference type="AlphaFoldDB" id="A0A444JGK7"/>
<dbReference type="SUPFAM" id="SSF52540">
    <property type="entry name" value="P-loop containing nucleoside triphosphate hydrolases"/>
    <property type="match status" value="1"/>
</dbReference>
<dbReference type="PROSITE" id="PS51192">
    <property type="entry name" value="HELICASE_ATP_BIND_1"/>
    <property type="match status" value="1"/>
</dbReference>
<organism evidence="12 13">
    <name type="scientific">Candidatus Electrothrix marina</name>
    <dbReference type="NCBI Taxonomy" id="1859130"/>
    <lineage>
        <taxon>Bacteria</taxon>
        <taxon>Pseudomonadati</taxon>
        <taxon>Thermodesulfobacteriota</taxon>
        <taxon>Desulfobulbia</taxon>
        <taxon>Desulfobulbales</taxon>
        <taxon>Desulfobulbaceae</taxon>
        <taxon>Candidatus Electrothrix</taxon>
    </lineage>
</organism>
<keyword evidence="3" id="KW-0540">Nuclease</keyword>